<feature type="transmembrane region" description="Helical" evidence="6">
    <location>
        <begin position="495"/>
        <end position="516"/>
    </location>
</feature>
<keyword evidence="3 6" id="KW-0812">Transmembrane</keyword>
<sequence length="524" mass="57171">MSMAKKDNTVTEIQQVAREGSPRPGSVISFEKNVHQEAMFELDDSVLTRKVQLVNEAMNEIGFTPYHFKLFCLNGMGYAADSLLTLMHSVAQARINMEFNQSYSWVVTADYLGLFAGALFWGFISDIIGRRMAFHITLFITAIFAMATAGGMTYPAVCTLGALSYFGAGGNLVLDSVTFLEFLPYNKQWMVTCMAFWWGLGQLIPTGAAYGLIPPYSCESAEGCTMSQNMGWRYVYIVSGGAVLVAALLRIFVIRMCETPKHDIASGNDERAIRTLDRVAASANRTNPLTLEDLLACGTVKNDTSQKSFLQLINPMSAIVEFGKNSKGLFATRKLTLSMFLNMLSWAITGLCFSLYSSFLPTFLETRGADLGDGSLKTTFRDNLIVATGAIVGPLMATPLAIFWKRRLTLATGAALTMTFMFAYTAVKTSAGNLGFNWATNTFLNMYYGTLYAYTPEVMPSNHRSTGNGLAVSCGRVMSAIAPVIAFYGDASSAVPIYVMAACFGVNAIVALLFPFEPKGRNSM</sequence>
<keyword evidence="2" id="KW-0813">Transport</keyword>
<dbReference type="GO" id="GO:0016020">
    <property type="term" value="C:membrane"/>
    <property type="evidence" value="ECO:0007669"/>
    <property type="project" value="UniProtKB-SubCell"/>
</dbReference>
<dbReference type="PANTHER" id="PTHR23511">
    <property type="entry name" value="SYNAPTIC VESICLE GLYCOPROTEIN 2"/>
    <property type="match status" value="1"/>
</dbReference>
<feature type="transmembrane region" description="Helical" evidence="6">
    <location>
        <begin position="195"/>
        <end position="213"/>
    </location>
</feature>
<evidence type="ECO:0000256" key="5">
    <source>
        <dbReference type="ARBA" id="ARBA00023136"/>
    </source>
</evidence>
<dbReference type="PhylomeDB" id="A0A060TDF8"/>
<dbReference type="PANTHER" id="PTHR23511:SF4">
    <property type="entry name" value="MAJOR FACILITATOR SUPERFAMILY (MFS) PROFILE DOMAIN-CONTAINING PROTEIN"/>
    <property type="match status" value="1"/>
</dbReference>
<dbReference type="CDD" id="cd17316">
    <property type="entry name" value="MFS_SV2_like"/>
    <property type="match status" value="1"/>
</dbReference>
<evidence type="ECO:0000259" key="7">
    <source>
        <dbReference type="PROSITE" id="PS50850"/>
    </source>
</evidence>
<reference evidence="8" key="2">
    <citation type="submission" date="2014-06" db="EMBL/GenBank/DDBJ databases">
        <title>The complete genome of Blastobotrys (Arxula) adeninivorans LS3 - a yeast of biotechnological interest.</title>
        <authorList>
            <person name="Kunze G."/>
            <person name="Gaillardin C."/>
            <person name="Czernicka M."/>
            <person name="Durrens P."/>
            <person name="Martin T."/>
            <person name="Boer E."/>
            <person name="Gabaldon T."/>
            <person name="Cruz J."/>
            <person name="Talla E."/>
            <person name="Marck C."/>
            <person name="Goffeau A."/>
            <person name="Barbe V."/>
            <person name="Baret P."/>
            <person name="Baronian K."/>
            <person name="Beier S."/>
            <person name="Bleykasten C."/>
            <person name="Bode R."/>
            <person name="Casaregola S."/>
            <person name="Despons L."/>
            <person name="Fairhead C."/>
            <person name="Giersberg M."/>
            <person name="Gierski P."/>
            <person name="Hahnel U."/>
            <person name="Hartmann A."/>
            <person name="Jankowska D."/>
            <person name="Jubin C."/>
            <person name="Jung P."/>
            <person name="Lafontaine I."/>
            <person name="Leh-Louis V."/>
            <person name="Lemaire M."/>
            <person name="Marcet-Houben M."/>
            <person name="Mascher M."/>
            <person name="Morel G."/>
            <person name="Richard G.-F."/>
            <person name="Riechen J."/>
            <person name="Sacerdot C."/>
            <person name="Sarkar A."/>
            <person name="Savel G."/>
            <person name="Schacherer J."/>
            <person name="Sherman D."/>
            <person name="Straub M.-L."/>
            <person name="Stein N."/>
            <person name="Thierry A."/>
            <person name="Trautwein-Schult A."/>
            <person name="Westhof E."/>
            <person name="Worch S."/>
            <person name="Dujon B."/>
            <person name="Souciet J.-L."/>
            <person name="Wincker P."/>
            <person name="Scholz U."/>
            <person name="Neuveglise N."/>
        </authorList>
    </citation>
    <scope>NUCLEOTIDE SEQUENCE</scope>
    <source>
        <strain evidence="8">LS3</strain>
    </source>
</reference>
<dbReference type="Pfam" id="PF07690">
    <property type="entry name" value="MFS_1"/>
    <property type="match status" value="1"/>
</dbReference>
<dbReference type="InterPro" id="IPR036259">
    <property type="entry name" value="MFS_trans_sf"/>
</dbReference>
<evidence type="ECO:0000256" key="3">
    <source>
        <dbReference type="ARBA" id="ARBA00022692"/>
    </source>
</evidence>
<dbReference type="AlphaFoldDB" id="A0A060TDF8"/>
<evidence type="ECO:0000313" key="8">
    <source>
        <dbReference type="EMBL" id="CDP39125.1"/>
    </source>
</evidence>
<comment type="subcellular location">
    <subcellularLocation>
        <location evidence="1">Membrane</location>
        <topology evidence="1">Multi-pass membrane protein</topology>
    </subcellularLocation>
</comment>
<evidence type="ECO:0000256" key="1">
    <source>
        <dbReference type="ARBA" id="ARBA00004141"/>
    </source>
</evidence>
<dbReference type="InterPro" id="IPR020846">
    <property type="entry name" value="MFS_dom"/>
</dbReference>
<dbReference type="PROSITE" id="PS50850">
    <property type="entry name" value="MFS"/>
    <property type="match status" value="1"/>
</dbReference>
<feature type="transmembrane region" description="Helical" evidence="6">
    <location>
        <begin position="343"/>
        <end position="364"/>
    </location>
</feature>
<evidence type="ECO:0000256" key="6">
    <source>
        <dbReference type="SAM" id="Phobius"/>
    </source>
</evidence>
<protein>
    <submittedName>
        <fullName evidence="8">ARAD1D50908p</fullName>
    </submittedName>
</protein>
<keyword evidence="5 6" id="KW-0472">Membrane</keyword>
<proteinExistence type="predicted"/>
<dbReference type="EMBL" id="HG937694">
    <property type="protein sequence ID" value="CDP39125.1"/>
    <property type="molecule type" value="Genomic_DNA"/>
</dbReference>
<name>A0A060TDF8_BLAAD</name>
<organism evidence="8">
    <name type="scientific">Blastobotrys adeninivorans</name>
    <name type="common">Yeast</name>
    <name type="synonym">Arxula adeninivorans</name>
    <dbReference type="NCBI Taxonomy" id="409370"/>
    <lineage>
        <taxon>Eukaryota</taxon>
        <taxon>Fungi</taxon>
        <taxon>Dikarya</taxon>
        <taxon>Ascomycota</taxon>
        <taxon>Saccharomycotina</taxon>
        <taxon>Dipodascomycetes</taxon>
        <taxon>Dipodascales</taxon>
        <taxon>Trichomonascaceae</taxon>
        <taxon>Blastobotrys</taxon>
    </lineage>
</organism>
<evidence type="ECO:0000256" key="2">
    <source>
        <dbReference type="ARBA" id="ARBA00022448"/>
    </source>
</evidence>
<dbReference type="SUPFAM" id="SSF103473">
    <property type="entry name" value="MFS general substrate transporter"/>
    <property type="match status" value="1"/>
</dbReference>
<evidence type="ECO:0000256" key="4">
    <source>
        <dbReference type="ARBA" id="ARBA00022989"/>
    </source>
</evidence>
<dbReference type="InterPro" id="IPR011701">
    <property type="entry name" value="MFS"/>
</dbReference>
<reference evidence="8" key="1">
    <citation type="submission" date="2014-02" db="EMBL/GenBank/DDBJ databases">
        <authorList>
            <person name="Genoscope - CEA"/>
        </authorList>
    </citation>
    <scope>NUCLEOTIDE SEQUENCE</scope>
    <source>
        <strain evidence="8">LS3</strain>
    </source>
</reference>
<dbReference type="Gene3D" id="1.20.1250.20">
    <property type="entry name" value="MFS general substrate transporter like domains"/>
    <property type="match status" value="1"/>
</dbReference>
<feature type="transmembrane region" description="Helical" evidence="6">
    <location>
        <begin position="233"/>
        <end position="253"/>
    </location>
</feature>
<feature type="transmembrane region" description="Helical" evidence="6">
    <location>
        <begin position="136"/>
        <end position="157"/>
    </location>
</feature>
<gene>
    <name evidence="8" type="ORF">GNLVRS02_ARAD1D50908g</name>
</gene>
<feature type="transmembrane region" description="Helical" evidence="6">
    <location>
        <begin position="384"/>
        <end position="403"/>
    </location>
</feature>
<keyword evidence="4 6" id="KW-1133">Transmembrane helix</keyword>
<feature type="transmembrane region" description="Helical" evidence="6">
    <location>
        <begin position="408"/>
        <end position="426"/>
    </location>
</feature>
<accession>A0A060TDF8</accession>
<feature type="domain" description="Major facilitator superfamily (MFS) profile" evidence="7">
    <location>
        <begin position="67"/>
        <end position="519"/>
    </location>
</feature>
<dbReference type="GO" id="GO:0022857">
    <property type="term" value="F:transmembrane transporter activity"/>
    <property type="evidence" value="ECO:0007669"/>
    <property type="project" value="InterPro"/>
</dbReference>
<feature type="transmembrane region" description="Helical" evidence="6">
    <location>
        <begin position="103"/>
        <end position="124"/>
    </location>
</feature>